<proteinExistence type="predicted"/>
<dbReference type="AlphaFoldDB" id="A0AAW1KHI7"/>
<evidence type="ECO:0000313" key="2">
    <source>
        <dbReference type="EMBL" id="KAK9717999.1"/>
    </source>
</evidence>
<evidence type="ECO:0000313" key="3">
    <source>
        <dbReference type="Proteomes" id="UP001458880"/>
    </source>
</evidence>
<feature type="compositionally biased region" description="Acidic residues" evidence="1">
    <location>
        <begin position="17"/>
        <end position="29"/>
    </location>
</feature>
<protein>
    <submittedName>
        <fullName evidence="2">Uncharacterized protein</fullName>
    </submittedName>
</protein>
<keyword evidence="3" id="KW-1185">Reference proteome</keyword>
<sequence>MSFVKSLFGKMSNVETKDEDLDDDEDDISEGTSTESSDTGFFASSGEIHPSPQVLDADCSTISNFFGYWTSKLPAVASRNLGNVVQLPTKAFMERLQM</sequence>
<organism evidence="2 3">
    <name type="scientific">Popillia japonica</name>
    <name type="common">Japanese beetle</name>
    <dbReference type="NCBI Taxonomy" id="7064"/>
    <lineage>
        <taxon>Eukaryota</taxon>
        <taxon>Metazoa</taxon>
        <taxon>Ecdysozoa</taxon>
        <taxon>Arthropoda</taxon>
        <taxon>Hexapoda</taxon>
        <taxon>Insecta</taxon>
        <taxon>Pterygota</taxon>
        <taxon>Neoptera</taxon>
        <taxon>Endopterygota</taxon>
        <taxon>Coleoptera</taxon>
        <taxon>Polyphaga</taxon>
        <taxon>Scarabaeiformia</taxon>
        <taxon>Scarabaeidae</taxon>
        <taxon>Rutelinae</taxon>
        <taxon>Popillia</taxon>
    </lineage>
</organism>
<reference evidence="2 3" key="1">
    <citation type="journal article" date="2024" name="BMC Genomics">
        <title>De novo assembly and annotation of Popillia japonica's genome with initial clues to its potential as an invasive pest.</title>
        <authorList>
            <person name="Cucini C."/>
            <person name="Boschi S."/>
            <person name="Funari R."/>
            <person name="Cardaioli E."/>
            <person name="Iannotti N."/>
            <person name="Marturano G."/>
            <person name="Paoli F."/>
            <person name="Bruttini M."/>
            <person name="Carapelli A."/>
            <person name="Frati F."/>
            <person name="Nardi F."/>
        </authorList>
    </citation>
    <scope>NUCLEOTIDE SEQUENCE [LARGE SCALE GENOMIC DNA]</scope>
    <source>
        <strain evidence="2">DMR45628</strain>
    </source>
</reference>
<comment type="caution">
    <text evidence="2">The sequence shown here is derived from an EMBL/GenBank/DDBJ whole genome shotgun (WGS) entry which is preliminary data.</text>
</comment>
<gene>
    <name evidence="2" type="ORF">QE152_g23439</name>
</gene>
<feature type="compositionally biased region" description="Low complexity" evidence="1">
    <location>
        <begin position="30"/>
        <end position="39"/>
    </location>
</feature>
<feature type="region of interest" description="Disordered" evidence="1">
    <location>
        <begin position="14"/>
        <end position="48"/>
    </location>
</feature>
<dbReference type="Proteomes" id="UP001458880">
    <property type="component" value="Unassembled WGS sequence"/>
</dbReference>
<evidence type="ECO:0000256" key="1">
    <source>
        <dbReference type="SAM" id="MobiDB-lite"/>
    </source>
</evidence>
<accession>A0AAW1KHI7</accession>
<dbReference type="EMBL" id="JASPKY010000233">
    <property type="protein sequence ID" value="KAK9717999.1"/>
    <property type="molecule type" value="Genomic_DNA"/>
</dbReference>
<name>A0AAW1KHI7_POPJA</name>